<name>A0A6I6QY21_BIFAD</name>
<dbReference type="GO" id="GO:0016787">
    <property type="term" value="F:hydrolase activity"/>
    <property type="evidence" value="ECO:0007669"/>
    <property type="project" value="UniProtKB-KW"/>
</dbReference>
<dbReference type="EMBL" id="CP047129">
    <property type="protein sequence ID" value="QHB62603.1"/>
    <property type="molecule type" value="Genomic_DNA"/>
</dbReference>
<keyword evidence="4" id="KW-0812">Transmembrane</keyword>
<evidence type="ECO:0000256" key="1">
    <source>
        <dbReference type="ARBA" id="ARBA00022801"/>
    </source>
</evidence>
<sequence length="344" mass="35312">MDWDGIIGDGSRYAALERREHGGRLLSAAFAALSLLAVVAMLAAAAGPWLALDLRGNVQSAAGRTVAARAAGLPAGRRRAMLAAADAYNRRLAASGRVSFGSVDGDDGTASDGEYGSLLDVDGTGLMGRVTVPSIGVSLPVGHGTGAALEDGAGHLHGTSLPVGGGGTHTVLVAHSNVPQGPMFTRLDELRRGDRFRIETLERVLEYKVESVARVPASTPDGGYARLLAVHGTRDEATLMTCTGNGNSQRLLVTGVRVVAPSSAKAAATESAAEGRPAGALASLATLAVGLPAAAASDVMADAPATRHGVIPRRGRGRLEAAGTHGPHRQGRRHKARHKRRPLE</sequence>
<keyword evidence="1" id="KW-0378">Hydrolase</keyword>
<feature type="active site" description="Proton donor/acceptor" evidence="2">
    <location>
        <position position="175"/>
    </location>
</feature>
<evidence type="ECO:0000256" key="2">
    <source>
        <dbReference type="PIRSR" id="PIRSR605754-1"/>
    </source>
</evidence>
<dbReference type="Pfam" id="PF04203">
    <property type="entry name" value="Sortase"/>
    <property type="match status" value="1"/>
</dbReference>
<feature type="compositionally biased region" description="Basic residues" evidence="3">
    <location>
        <begin position="326"/>
        <end position="344"/>
    </location>
</feature>
<dbReference type="InterPro" id="IPR023365">
    <property type="entry name" value="Sortase_dom-sf"/>
</dbReference>
<feature type="region of interest" description="Disordered" evidence="3">
    <location>
        <begin position="306"/>
        <end position="344"/>
    </location>
</feature>
<evidence type="ECO:0000256" key="4">
    <source>
        <dbReference type="SAM" id="Phobius"/>
    </source>
</evidence>
<proteinExistence type="predicted"/>
<evidence type="ECO:0000256" key="3">
    <source>
        <dbReference type="SAM" id="MobiDB-lite"/>
    </source>
</evidence>
<dbReference type="InterPro" id="IPR005754">
    <property type="entry name" value="Sortase"/>
</dbReference>
<dbReference type="Gene3D" id="2.40.260.10">
    <property type="entry name" value="Sortase"/>
    <property type="match status" value="1"/>
</dbReference>
<gene>
    <name evidence="5" type="ORF">F3K97_04550</name>
</gene>
<keyword evidence="4" id="KW-0472">Membrane</keyword>
<dbReference type="RefSeq" id="WP_159140526.1">
    <property type="nucleotide sequence ID" value="NZ_CP047129.1"/>
</dbReference>
<reference evidence="5 6" key="1">
    <citation type="submission" date="2019-12" db="EMBL/GenBank/DDBJ databases">
        <title>Draft Genome Sequence of Bifidobacterium adolescentis ZJ2.</title>
        <authorList>
            <person name="Jin Z."/>
        </authorList>
    </citation>
    <scope>NUCLEOTIDE SEQUENCE [LARGE SCALE GENOMIC DNA]</scope>
    <source>
        <strain evidence="5 6">ZJ2</strain>
    </source>
</reference>
<dbReference type="NCBIfam" id="TIGR01076">
    <property type="entry name" value="sortase_fam"/>
    <property type="match status" value="1"/>
</dbReference>
<dbReference type="Proteomes" id="UP000464884">
    <property type="component" value="Chromosome"/>
</dbReference>
<dbReference type="CDD" id="cd05827">
    <property type="entry name" value="Sortase_C"/>
    <property type="match status" value="1"/>
</dbReference>
<feature type="transmembrane region" description="Helical" evidence="4">
    <location>
        <begin position="25"/>
        <end position="50"/>
    </location>
</feature>
<keyword evidence="4" id="KW-1133">Transmembrane helix</keyword>
<feature type="active site" description="Acyl-thioester intermediate" evidence="2">
    <location>
        <position position="242"/>
    </location>
</feature>
<accession>A0A6I6QY21</accession>
<organism evidence="5 6">
    <name type="scientific">Bifidobacterium adolescentis</name>
    <dbReference type="NCBI Taxonomy" id="1680"/>
    <lineage>
        <taxon>Bacteria</taxon>
        <taxon>Bacillati</taxon>
        <taxon>Actinomycetota</taxon>
        <taxon>Actinomycetes</taxon>
        <taxon>Bifidobacteriales</taxon>
        <taxon>Bifidobacteriaceae</taxon>
        <taxon>Bifidobacterium</taxon>
    </lineage>
</organism>
<dbReference type="InterPro" id="IPR042002">
    <property type="entry name" value="Sortase_C"/>
</dbReference>
<protein>
    <submittedName>
        <fullName evidence="5">Sortase</fullName>
    </submittedName>
</protein>
<evidence type="ECO:0000313" key="6">
    <source>
        <dbReference type="Proteomes" id="UP000464884"/>
    </source>
</evidence>
<dbReference type="AlphaFoldDB" id="A0A6I6QY21"/>
<evidence type="ECO:0000313" key="5">
    <source>
        <dbReference type="EMBL" id="QHB62603.1"/>
    </source>
</evidence>
<dbReference type="SUPFAM" id="SSF63817">
    <property type="entry name" value="Sortase"/>
    <property type="match status" value="1"/>
</dbReference>